<feature type="transmembrane region" description="Helical" evidence="7">
    <location>
        <begin position="178"/>
        <end position="200"/>
    </location>
</feature>
<name>A0ABR4WCM7_9GAMM</name>
<comment type="caution">
    <text evidence="8">The sequence shown here is derived from an EMBL/GenBank/DDBJ whole genome shotgun (WGS) entry which is preliminary data.</text>
</comment>
<keyword evidence="4 7" id="KW-0812">Transmembrane</keyword>
<dbReference type="PANTHER" id="PTHR30250:SF10">
    <property type="entry name" value="LIPOPOLYSACCHARIDE BIOSYNTHESIS PROTEIN WZXC"/>
    <property type="match status" value="1"/>
</dbReference>
<feature type="transmembrane region" description="Helical" evidence="7">
    <location>
        <begin position="147"/>
        <end position="166"/>
    </location>
</feature>
<evidence type="ECO:0000256" key="4">
    <source>
        <dbReference type="ARBA" id="ARBA00022692"/>
    </source>
</evidence>
<organism evidence="8 9">
    <name type="scientific">Alcanivorax jadensis T9</name>
    <dbReference type="NCBI Taxonomy" id="1177181"/>
    <lineage>
        <taxon>Bacteria</taxon>
        <taxon>Pseudomonadati</taxon>
        <taxon>Pseudomonadota</taxon>
        <taxon>Gammaproteobacteria</taxon>
        <taxon>Oceanospirillales</taxon>
        <taxon>Alcanivoracaceae</taxon>
        <taxon>Alcanivorax</taxon>
    </lineage>
</organism>
<feature type="transmembrane region" description="Helical" evidence="7">
    <location>
        <begin position="367"/>
        <end position="395"/>
    </location>
</feature>
<feature type="transmembrane region" description="Helical" evidence="7">
    <location>
        <begin position="291"/>
        <end position="311"/>
    </location>
</feature>
<dbReference type="InterPro" id="IPR050833">
    <property type="entry name" value="Poly_Biosynth_Transport"/>
</dbReference>
<gene>
    <name evidence="8" type="ORF">T9A_01655</name>
</gene>
<evidence type="ECO:0000256" key="1">
    <source>
        <dbReference type="ARBA" id="ARBA00004651"/>
    </source>
</evidence>
<dbReference type="CDD" id="cd13127">
    <property type="entry name" value="MATE_tuaB_like"/>
    <property type="match status" value="1"/>
</dbReference>
<accession>A0ABR4WCM7</accession>
<evidence type="ECO:0000256" key="2">
    <source>
        <dbReference type="ARBA" id="ARBA00007430"/>
    </source>
</evidence>
<comment type="similarity">
    <text evidence="2">Belongs to the polysaccharide synthase family.</text>
</comment>
<sequence length="480" mass="52901">MSALNKKFGIGVFWTFLEVLLSKGAQTLFTLLLASILAPEAFGLIAIVAVVFELSNAMVNAGFTQALIRAKSISDNELSTAFWSNLGISIVLYIVVFIFSGHLAIFYEEPVIEPMVQVMGVAVIINAFRVVQTAILSRDMNFKSQMVSATTGTIVSGVVALILAYHGAGVWSLVAQMLISQAVATACLWIMSGWLPNFVFQRETFKKLFDFGKYLVVANIFNILFKNSYALVIAKLFSPEATGLYYMANKITKLLSQQMTNVVQRVSFPVLSTFQGDNKLLREKYSQIMKLTVFVMAFVMLGLGVFAQPLFSALLSDKWADSVVFLQILCLSGLLYPAHALNVNILMVKGRTDLNLRLNLIKKAIQIVVLLLSIPYGVIGIVTGQVVTSVLSLLPNTFYTSRIIGYTARNQFFDIAKPVISAFFAVIIFFLFMQIDADFLILKQIAGGVLACLAYLFMSIAIRAEGAVLILKRLRSLRTG</sequence>
<keyword evidence="9" id="KW-1185">Reference proteome</keyword>
<dbReference type="EMBL" id="ARXU01000005">
    <property type="protein sequence ID" value="KGD61206.1"/>
    <property type="molecule type" value="Genomic_DNA"/>
</dbReference>
<evidence type="ECO:0000313" key="8">
    <source>
        <dbReference type="EMBL" id="KGD61206.1"/>
    </source>
</evidence>
<feature type="transmembrane region" description="Helical" evidence="7">
    <location>
        <begin position="323"/>
        <end position="346"/>
    </location>
</feature>
<reference evidence="8 9" key="1">
    <citation type="submission" date="2012-09" db="EMBL/GenBank/DDBJ databases">
        <title>Genome Sequence of alkane-degrading Bacterium Alcanivorax jadensis T9.</title>
        <authorList>
            <person name="Lai Q."/>
            <person name="Shao Z."/>
        </authorList>
    </citation>
    <scope>NUCLEOTIDE SEQUENCE [LARGE SCALE GENOMIC DNA]</scope>
    <source>
        <strain evidence="8 9">T9</strain>
    </source>
</reference>
<evidence type="ECO:0000256" key="6">
    <source>
        <dbReference type="ARBA" id="ARBA00023136"/>
    </source>
</evidence>
<protein>
    <submittedName>
        <fullName evidence="8">Capsular polysaccharide repeat unit transporter</fullName>
    </submittedName>
</protein>
<feature type="transmembrane region" description="Helical" evidence="7">
    <location>
        <begin position="12"/>
        <end position="38"/>
    </location>
</feature>
<feature type="transmembrane region" description="Helical" evidence="7">
    <location>
        <begin position="80"/>
        <end position="103"/>
    </location>
</feature>
<dbReference type="RefSeq" id="WP_035246988.1">
    <property type="nucleotide sequence ID" value="NZ_ARXU01000005.1"/>
</dbReference>
<comment type="subcellular location">
    <subcellularLocation>
        <location evidence="1">Cell membrane</location>
        <topology evidence="1">Multi-pass membrane protein</topology>
    </subcellularLocation>
</comment>
<feature type="transmembrane region" description="Helical" evidence="7">
    <location>
        <begin position="415"/>
        <end position="433"/>
    </location>
</feature>
<feature type="transmembrane region" description="Helical" evidence="7">
    <location>
        <begin position="44"/>
        <end position="68"/>
    </location>
</feature>
<dbReference type="PANTHER" id="PTHR30250">
    <property type="entry name" value="PST FAMILY PREDICTED COLANIC ACID TRANSPORTER"/>
    <property type="match status" value="1"/>
</dbReference>
<evidence type="ECO:0000256" key="7">
    <source>
        <dbReference type="SAM" id="Phobius"/>
    </source>
</evidence>
<feature type="transmembrane region" description="Helical" evidence="7">
    <location>
        <begin position="115"/>
        <end position="135"/>
    </location>
</feature>
<dbReference type="Proteomes" id="UP000029443">
    <property type="component" value="Unassembled WGS sequence"/>
</dbReference>
<dbReference type="Pfam" id="PF13440">
    <property type="entry name" value="Polysacc_synt_3"/>
    <property type="match status" value="1"/>
</dbReference>
<proteinExistence type="inferred from homology"/>
<keyword evidence="6 7" id="KW-0472">Membrane</keyword>
<feature type="transmembrane region" description="Helical" evidence="7">
    <location>
        <begin position="445"/>
        <end position="464"/>
    </location>
</feature>
<evidence type="ECO:0000256" key="5">
    <source>
        <dbReference type="ARBA" id="ARBA00022989"/>
    </source>
</evidence>
<keyword evidence="5 7" id="KW-1133">Transmembrane helix</keyword>
<keyword evidence="3" id="KW-1003">Cell membrane</keyword>
<evidence type="ECO:0000313" key="9">
    <source>
        <dbReference type="Proteomes" id="UP000029443"/>
    </source>
</evidence>
<evidence type="ECO:0000256" key="3">
    <source>
        <dbReference type="ARBA" id="ARBA00022475"/>
    </source>
</evidence>